<dbReference type="AlphaFoldDB" id="A0A822XIZ3"/>
<evidence type="ECO:0000313" key="2">
    <source>
        <dbReference type="EMBL" id="DAD20217.1"/>
    </source>
</evidence>
<evidence type="ECO:0000313" key="3">
    <source>
        <dbReference type="Proteomes" id="UP000607653"/>
    </source>
</evidence>
<dbReference type="PROSITE" id="PS51257">
    <property type="entry name" value="PROKAR_LIPOPROTEIN"/>
    <property type="match status" value="1"/>
</dbReference>
<accession>A0A822XIZ3</accession>
<gene>
    <name evidence="2" type="ORF">HUJ06_021680</name>
</gene>
<feature type="domain" description="Bulb-type lectin" evidence="1">
    <location>
        <begin position="36"/>
        <end position="115"/>
    </location>
</feature>
<comment type="caution">
    <text evidence="2">The sequence shown here is derived from an EMBL/GenBank/DDBJ whole genome shotgun (WGS) entry which is preliminary data.</text>
</comment>
<name>A0A822XIZ3_NELNU</name>
<dbReference type="Gene3D" id="2.90.10.10">
    <property type="entry name" value="Bulb-type lectin domain"/>
    <property type="match status" value="1"/>
</dbReference>
<dbReference type="InterPro" id="IPR036426">
    <property type="entry name" value="Bulb-type_lectin_dom_sf"/>
</dbReference>
<dbReference type="Proteomes" id="UP000607653">
    <property type="component" value="Unassembled WGS sequence"/>
</dbReference>
<evidence type="ECO:0000259" key="1">
    <source>
        <dbReference type="PROSITE" id="PS50927"/>
    </source>
</evidence>
<keyword evidence="3" id="KW-1185">Reference proteome</keyword>
<sequence length="115" mass="12596">MSVISKTSICAGGSCTDGGIPLFLVFSCFCVAAAVIDTLPQNQLLRDGEQLVSANGIFRLGFFSPGSSSNRYLGISYYQPQNLTVVWVANRRIPIEGVEEPVSMCWPFSSRRRLE</sequence>
<dbReference type="EMBL" id="DUZY01000001">
    <property type="protein sequence ID" value="DAD20217.1"/>
    <property type="molecule type" value="Genomic_DNA"/>
</dbReference>
<dbReference type="PANTHER" id="PTHR32444">
    <property type="entry name" value="BULB-TYPE LECTIN DOMAIN-CONTAINING PROTEIN"/>
    <property type="match status" value="1"/>
</dbReference>
<dbReference type="PANTHER" id="PTHR32444:SF128">
    <property type="entry name" value="CURCULIN-LIKE (MANNOSE-BINDING) LECTIN FAMILY PROTEIN"/>
    <property type="match status" value="1"/>
</dbReference>
<protein>
    <recommendedName>
        <fullName evidence="1">Bulb-type lectin domain-containing protein</fullName>
    </recommendedName>
</protein>
<dbReference type="PROSITE" id="PS50927">
    <property type="entry name" value="BULB_LECTIN"/>
    <property type="match status" value="1"/>
</dbReference>
<reference evidence="2 3" key="1">
    <citation type="journal article" date="2020" name="Mol. Biol. Evol.">
        <title>Distinct Expression and Methylation Patterns for Genes with Different Fates following a Single Whole-Genome Duplication in Flowering Plants.</title>
        <authorList>
            <person name="Shi T."/>
            <person name="Rahmani R.S."/>
            <person name="Gugger P.F."/>
            <person name="Wang M."/>
            <person name="Li H."/>
            <person name="Zhang Y."/>
            <person name="Li Z."/>
            <person name="Wang Q."/>
            <person name="Van de Peer Y."/>
            <person name="Marchal K."/>
            <person name="Chen J."/>
        </authorList>
    </citation>
    <scope>NUCLEOTIDE SEQUENCE [LARGE SCALE GENOMIC DNA]</scope>
    <source>
        <tissue evidence="2">Leaf</tissue>
    </source>
</reference>
<dbReference type="InterPro" id="IPR001480">
    <property type="entry name" value="Bulb-type_lectin_dom"/>
</dbReference>
<proteinExistence type="predicted"/>
<organism evidence="2 3">
    <name type="scientific">Nelumbo nucifera</name>
    <name type="common">Sacred lotus</name>
    <dbReference type="NCBI Taxonomy" id="4432"/>
    <lineage>
        <taxon>Eukaryota</taxon>
        <taxon>Viridiplantae</taxon>
        <taxon>Streptophyta</taxon>
        <taxon>Embryophyta</taxon>
        <taxon>Tracheophyta</taxon>
        <taxon>Spermatophyta</taxon>
        <taxon>Magnoliopsida</taxon>
        <taxon>Proteales</taxon>
        <taxon>Nelumbonaceae</taxon>
        <taxon>Nelumbo</taxon>
    </lineage>
</organism>